<dbReference type="Proteomes" id="UP000611640">
    <property type="component" value="Chromosome"/>
</dbReference>
<dbReference type="SUPFAM" id="SSF56112">
    <property type="entry name" value="Protein kinase-like (PK-like)"/>
    <property type="match status" value="1"/>
</dbReference>
<organism evidence="2 3">
    <name type="scientific">Actinocatenispora thailandica</name>
    <dbReference type="NCBI Taxonomy" id="227318"/>
    <lineage>
        <taxon>Bacteria</taxon>
        <taxon>Bacillati</taxon>
        <taxon>Actinomycetota</taxon>
        <taxon>Actinomycetes</taxon>
        <taxon>Micromonosporales</taxon>
        <taxon>Micromonosporaceae</taxon>
        <taxon>Actinocatenispora</taxon>
    </lineage>
</organism>
<keyword evidence="1 2" id="KW-0418">Kinase</keyword>
<dbReference type="Gene3D" id="1.10.510.10">
    <property type="entry name" value="Transferase(Phosphotransferase) domain 1"/>
    <property type="match status" value="1"/>
</dbReference>
<dbReference type="PANTHER" id="PTHR12149">
    <property type="entry name" value="FRUCTOSAMINE 3 KINASE-RELATED PROTEIN"/>
    <property type="match status" value="1"/>
</dbReference>
<evidence type="ECO:0000313" key="2">
    <source>
        <dbReference type="EMBL" id="BCJ39011.1"/>
    </source>
</evidence>
<dbReference type="PANTHER" id="PTHR12149:SF8">
    <property type="entry name" value="PROTEIN-RIBULOSAMINE 3-KINASE"/>
    <property type="match status" value="1"/>
</dbReference>
<dbReference type="Gene3D" id="3.30.200.20">
    <property type="entry name" value="Phosphorylase Kinase, domain 1"/>
    <property type="match status" value="1"/>
</dbReference>
<dbReference type="Pfam" id="PF03881">
    <property type="entry name" value="Fructosamin_kin"/>
    <property type="match status" value="1"/>
</dbReference>
<gene>
    <name evidence="2" type="ORF">Athai_65140</name>
</gene>
<dbReference type="InterPro" id="IPR016477">
    <property type="entry name" value="Fructo-/Ketosamine-3-kinase"/>
</dbReference>
<dbReference type="EMBL" id="AP023355">
    <property type="protein sequence ID" value="BCJ39011.1"/>
    <property type="molecule type" value="Genomic_DNA"/>
</dbReference>
<dbReference type="KEGG" id="atl:Athai_65140"/>
<dbReference type="Gene3D" id="1.20.1270.240">
    <property type="match status" value="1"/>
</dbReference>
<name>A0A7R7DWM2_9ACTN</name>
<protein>
    <submittedName>
        <fullName evidence="2">Fructosamine kinase</fullName>
    </submittedName>
</protein>
<evidence type="ECO:0000313" key="3">
    <source>
        <dbReference type="Proteomes" id="UP000611640"/>
    </source>
</evidence>
<keyword evidence="3" id="KW-1185">Reference proteome</keyword>
<dbReference type="InterPro" id="IPR011009">
    <property type="entry name" value="Kinase-like_dom_sf"/>
</dbReference>
<accession>A0A7R7DWM2</accession>
<proteinExistence type="inferred from homology"/>
<sequence>MDLGYLRAHPAQLATFLKHQRIRTTPVAGGSICQAERLTLDDGTDVFAKSLPGAPDDFFAVEAAGLRWLRDAAGAPVPEVLATTPDMLVLSWVQPAEPTPAAAERFGRELAATHRAGAPSFGAQRDGYLGTLPLDNTTGSAWPAWFAEHRLRPYLRRSVDNGALDGTDAGRIDTVLDRIETLAGPPEPPARLHGDLWPGNVLWSAERAWLVDPAAHGGHRETDLALLRLWGGVPHLERVLAAYQEAWPLAAGAAERVPLHQLYLLLAHTALFGAAFRDDVLAAATALT</sequence>
<reference evidence="2 3" key="1">
    <citation type="submission" date="2020-08" db="EMBL/GenBank/DDBJ databases">
        <title>Whole genome shotgun sequence of Actinocatenispora thailandica NBRC 105041.</title>
        <authorList>
            <person name="Komaki H."/>
            <person name="Tamura T."/>
        </authorList>
    </citation>
    <scope>NUCLEOTIDE SEQUENCE [LARGE SCALE GENOMIC DNA]</scope>
    <source>
        <strain evidence="2 3">NBRC 105041</strain>
    </source>
</reference>
<dbReference type="RefSeq" id="WP_203964947.1">
    <property type="nucleotide sequence ID" value="NZ_AP023355.1"/>
</dbReference>
<keyword evidence="1" id="KW-0808">Transferase</keyword>
<comment type="similarity">
    <text evidence="1">Belongs to the fructosamine kinase family.</text>
</comment>
<dbReference type="PIRSF" id="PIRSF006221">
    <property type="entry name" value="Ketosamine-3-kinase"/>
    <property type="match status" value="1"/>
</dbReference>
<dbReference type="GO" id="GO:0016301">
    <property type="term" value="F:kinase activity"/>
    <property type="evidence" value="ECO:0007669"/>
    <property type="project" value="UniProtKB-UniRule"/>
</dbReference>
<evidence type="ECO:0000256" key="1">
    <source>
        <dbReference type="PIRNR" id="PIRNR006221"/>
    </source>
</evidence>
<dbReference type="AlphaFoldDB" id="A0A7R7DWM2"/>